<evidence type="ECO:0000256" key="7">
    <source>
        <dbReference type="ARBA" id="ARBA00022839"/>
    </source>
</evidence>
<feature type="region of interest" description="Disordered" evidence="11">
    <location>
        <begin position="298"/>
        <end position="334"/>
    </location>
</feature>
<dbReference type="PIRSF" id="PIRSF009303">
    <property type="entry name" value="Cell_cycle_RAD9"/>
    <property type="match status" value="1"/>
</dbReference>
<comment type="caution">
    <text evidence="12">The sequence shown here is derived from an EMBL/GenBank/DDBJ whole genome shotgun (WGS) entry which is preliminary data.</text>
</comment>
<dbReference type="GO" id="GO:0006281">
    <property type="term" value="P:DNA repair"/>
    <property type="evidence" value="ECO:0007669"/>
    <property type="project" value="UniProtKB-UniRule"/>
</dbReference>
<keyword evidence="4" id="KW-0540">Nuclease</keyword>
<evidence type="ECO:0000256" key="11">
    <source>
        <dbReference type="SAM" id="MobiDB-lite"/>
    </source>
</evidence>
<reference evidence="12 13" key="1">
    <citation type="submission" date="2024-04" db="EMBL/GenBank/DDBJ databases">
        <authorList>
            <person name="Rising A."/>
            <person name="Reimegard J."/>
            <person name="Sonavane S."/>
            <person name="Akerstrom W."/>
            <person name="Nylinder S."/>
            <person name="Hedman E."/>
            <person name="Kallberg Y."/>
        </authorList>
    </citation>
    <scope>NUCLEOTIDE SEQUENCE [LARGE SCALE GENOMIC DNA]</scope>
</reference>
<dbReference type="FunFam" id="3.70.10.10:FF:000005">
    <property type="entry name" value="Cell cycle checkpoint control protein"/>
    <property type="match status" value="1"/>
</dbReference>
<dbReference type="Pfam" id="PF04139">
    <property type="entry name" value="Rad9"/>
    <property type="match status" value="1"/>
</dbReference>
<keyword evidence="6" id="KW-0378">Hydrolase</keyword>
<dbReference type="AlphaFoldDB" id="A0AAV1Z8F6"/>
<dbReference type="EMBL" id="CAXIEN010000029">
    <property type="protein sequence ID" value="CAL1267671.1"/>
    <property type="molecule type" value="Genomic_DNA"/>
</dbReference>
<dbReference type="CDD" id="cd00577">
    <property type="entry name" value="PCNA"/>
    <property type="match status" value="1"/>
</dbReference>
<dbReference type="Proteomes" id="UP001497382">
    <property type="component" value="Unassembled WGS sequence"/>
</dbReference>
<comment type="subcellular location">
    <subcellularLocation>
        <location evidence="1">Nucleus</location>
    </subcellularLocation>
</comment>
<gene>
    <name evidence="12" type="ORF">LARSCL_LOCUS3806</name>
</gene>
<evidence type="ECO:0000313" key="13">
    <source>
        <dbReference type="Proteomes" id="UP001497382"/>
    </source>
</evidence>
<dbReference type="SUPFAM" id="SSF55979">
    <property type="entry name" value="DNA clamp"/>
    <property type="match status" value="2"/>
</dbReference>
<dbReference type="GO" id="GO:0071479">
    <property type="term" value="P:cellular response to ionizing radiation"/>
    <property type="evidence" value="ECO:0007669"/>
    <property type="project" value="TreeGrafter"/>
</dbReference>
<evidence type="ECO:0000256" key="9">
    <source>
        <dbReference type="ARBA" id="ARBA00059283"/>
    </source>
</evidence>
<evidence type="ECO:0000313" key="12">
    <source>
        <dbReference type="EMBL" id="CAL1267671.1"/>
    </source>
</evidence>
<evidence type="ECO:0000256" key="2">
    <source>
        <dbReference type="ARBA" id="ARBA00008494"/>
    </source>
</evidence>
<evidence type="ECO:0000256" key="10">
    <source>
        <dbReference type="PIRNR" id="PIRNR009303"/>
    </source>
</evidence>
<dbReference type="GO" id="GO:0000076">
    <property type="term" value="P:DNA replication checkpoint signaling"/>
    <property type="evidence" value="ECO:0007669"/>
    <property type="project" value="TreeGrafter"/>
</dbReference>
<comment type="function">
    <text evidence="9">Component of the 9-1-1 cell-cycle checkpoint response complex that plays a major role in DNA repair. The 9-1-1 complex is recruited to DNA lesion upon damage by the RAD17-replication factor C (RFC) clamp loader complex. Acts then as a sliding clamp platform on DNA for several proteins involved in long-patch base excision repair (LP-BER). The 9-1-1 complex stimulates DNA polymerase beta (POLB) activity by increasing its affinity for the 3'-OH end of the primer-template and stabilizes POLB to those sites where LP-BER proceeds; endonuclease FEN1 cleavage activity on substrates with double, nick, or gap flaps of distinct sequences and lengths; and DNA ligase I (LIG1) on long-patch base excision repair substrates. The 9-1-1 complex is necessary for the recruitment of RHNO1 to sites of double-stranded breaks (DSB) occurring during the S phase. RAD9A possesses 3'-&gt;5' double stranded DNA exonuclease activity.</text>
</comment>
<dbReference type="InterPro" id="IPR007268">
    <property type="entry name" value="Rad9/Ddc1"/>
</dbReference>
<keyword evidence="5" id="KW-0227">DNA damage</keyword>
<evidence type="ECO:0000256" key="8">
    <source>
        <dbReference type="ARBA" id="ARBA00023242"/>
    </source>
</evidence>
<dbReference type="GO" id="GO:0004527">
    <property type="term" value="F:exonuclease activity"/>
    <property type="evidence" value="ECO:0007669"/>
    <property type="project" value="UniProtKB-KW"/>
</dbReference>
<keyword evidence="7" id="KW-0269">Exonuclease</keyword>
<protein>
    <recommendedName>
        <fullName evidence="10">Cell cycle checkpoint control protein</fullName>
    </recommendedName>
</protein>
<proteinExistence type="inferred from homology"/>
<organism evidence="12 13">
    <name type="scientific">Larinioides sclopetarius</name>
    <dbReference type="NCBI Taxonomy" id="280406"/>
    <lineage>
        <taxon>Eukaryota</taxon>
        <taxon>Metazoa</taxon>
        <taxon>Ecdysozoa</taxon>
        <taxon>Arthropoda</taxon>
        <taxon>Chelicerata</taxon>
        <taxon>Arachnida</taxon>
        <taxon>Araneae</taxon>
        <taxon>Araneomorphae</taxon>
        <taxon>Entelegynae</taxon>
        <taxon>Araneoidea</taxon>
        <taxon>Araneidae</taxon>
        <taxon>Larinioides</taxon>
    </lineage>
</organism>
<dbReference type="PANTHER" id="PTHR15237">
    <property type="entry name" value="DNA REPAIR PROTEIN RAD9"/>
    <property type="match status" value="1"/>
</dbReference>
<evidence type="ECO:0000256" key="6">
    <source>
        <dbReference type="ARBA" id="ARBA00022801"/>
    </source>
</evidence>
<dbReference type="PANTHER" id="PTHR15237:SF0">
    <property type="entry name" value="CELL CYCLE CHECKPOINT CONTROL PROTEIN"/>
    <property type="match status" value="1"/>
</dbReference>
<feature type="compositionally biased region" description="Low complexity" evidence="11">
    <location>
        <begin position="312"/>
        <end position="334"/>
    </location>
</feature>
<evidence type="ECO:0000256" key="5">
    <source>
        <dbReference type="ARBA" id="ARBA00022763"/>
    </source>
</evidence>
<dbReference type="GO" id="GO:0030896">
    <property type="term" value="C:checkpoint clamp complex"/>
    <property type="evidence" value="ECO:0007669"/>
    <property type="project" value="UniProtKB-UniRule"/>
</dbReference>
<dbReference type="InterPro" id="IPR026584">
    <property type="entry name" value="Rad9"/>
</dbReference>
<dbReference type="InterPro" id="IPR046938">
    <property type="entry name" value="DNA_clamp_sf"/>
</dbReference>
<comment type="similarity">
    <text evidence="2 10">Belongs to the rad9 family.</text>
</comment>
<sequence>MSCLIGAANLKILCFLYVAVFGKAFHALARIADDLYIEALPSGVVFHTVNSSKSAYACFTFKPDFFITYRDDSAEKRKVLLKSCLMAFRSLPHLEKTVEKCLFDLTSSPDYLLLKFFCKHGMVKIYQLHYVENESVQGSFPTSGFLCQLNASSRLLQDGIQNFSSSVEEVTLTVCSNKVLLRNYVDDEPDPNKVVHTELTLESEEFELYEVDQETKITFCLKELKAVLNFCEGFNVPVSIKCQTGGRPVTFSVTGLRGVDVQFVLATLADRESQSLSSSGVFRSSVAQTSQFIKSVHKDYKNKRKNDPDTQSLSRSSQANSFSSSMPNSSTTRKVQPLVLSLSDDDDVILQDPIPDDDVMLQDPIPDDDVIPSTPPHKKFRSMFLGLSQATYTTMAPDPDEVLVANSDDEHG</sequence>
<keyword evidence="8" id="KW-0539">Nucleus</keyword>
<evidence type="ECO:0000256" key="4">
    <source>
        <dbReference type="ARBA" id="ARBA00022722"/>
    </source>
</evidence>
<accession>A0AAV1Z8F6</accession>
<keyword evidence="13" id="KW-1185">Reference proteome</keyword>
<keyword evidence="3" id="KW-0597">Phosphoprotein</keyword>
<evidence type="ECO:0000256" key="1">
    <source>
        <dbReference type="ARBA" id="ARBA00004123"/>
    </source>
</evidence>
<dbReference type="Gene3D" id="3.70.10.10">
    <property type="match status" value="1"/>
</dbReference>
<evidence type="ECO:0000256" key="3">
    <source>
        <dbReference type="ARBA" id="ARBA00022553"/>
    </source>
</evidence>
<name>A0AAV1Z8F6_9ARAC</name>
<dbReference type="GO" id="GO:0031573">
    <property type="term" value="P:mitotic intra-S DNA damage checkpoint signaling"/>
    <property type="evidence" value="ECO:0007669"/>
    <property type="project" value="TreeGrafter"/>
</dbReference>